<dbReference type="Proteomes" id="UP000019434">
    <property type="component" value="Chromosome"/>
</dbReference>
<dbReference type="OrthoDB" id="98916at2157"/>
<reference evidence="2 3" key="1">
    <citation type="submission" date="2014-02" db="EMBL/GenBank/DDBJ databases">
        <title>Genome Sequence of an Hyperthermophilic Archaeon, Thermococcus nautili 30-1, producing viral vesicles.</title>
        <authorList>
            <person name="Oberto J."/>
            <person name="Gaudin M."/>
            <person name="Cossu M."/>
            <person name="Gorlas A."/>
            <person name="Slesarev A."/>
            <person name="Marguet E."/>
            <person name="Forterre P."/>
        </authorList>
    </citation>
    <scope>NUCLEOTIDE SEQUENCE [LARGE SCALE GENOMIC DNA]</scope>
    <source>
        <strain evidence="2 3">30-1</strain>
    </source>
</reference>
<feature type="transmembrane region" description="Helical" evidence="1">
    <location>
        <begin position="127"/>
        <end position="151"/>
    </location>
</feature>
<keyword evidence="1" id="KW-0812">Transmembrane</keyword>
<dbReference type="EMBL" id="CP007264">
    <property type="protein sequence ID" value="AHL22726.1"/>
    <property type="molecule type" value="Genomic_DNA"/>
</dbReference>
<dbReference type="AlphaFoldDB" id="W8P1W0"/>
<feature type="transmembrane region" description="Helical" evidence="1">
    <location>
        <begin position="44"/>
        <end position="66"/>
    </location>
</feature>
<dbReference type="KEGG" id="tnu:BD01_1109"/>
<name>W8P1W0_9EURY</name>
<keyword evidence="3" id="KW-1185">Reference proteome</keyword>
<dbReference type="GeneID" id="24957413"/>
<keyword evidence="1" id="KW-1133">Transmembrane helix</keyword>
<dbReference type="eggNOG" id="arCOG02767">
    <property type="taxonomic scope" value="Archaea"/>
</dbReference>
<sequence>MLREKTKQLTLFALVWFLCINWGLEIVIGMAFKGATGSWISKTAYVYLAKVWTINLLKLLAGILTLKWLGLNFRDLTSGKFGRKELAYSTAVVLLFLAVEIAYFGGSYSFQIIREFHYHLRISPNEWLAVLSLASEYVYYVIEIMMVNLLYVGALKIGGKRPAVLLPTFLWGFAHVLNIIIVPPIQAFLLGVYMMLFALLTYGLALKTRSLKVPIFIWLVTMAL</sequence>
<feature type="transmembrane region" description="Helical" evidence="1">
    <location>
        <begin position="12"/>
        <end position="32"/>
    </location>
</feature>
<proteinExistence type="predicted"/>
<accession>W8P1W0</accession>
<evidence type="ECO:0000313" key="3">
    <source>
        <dbReference type="Proteomes" id="UP000019434"/>
    </source>
</evidence>
<evidence type="ECO:0000256" key="1">
    <source>
        <dbReference type="SAM" id="Phobius"/>
    </source>
</evidence>
<feature type="transmembrane region" description="Helical" evidence="1">
    <location>
        <begin position="163"/>
        <end position="181"/>
    </location>
</feature>
<dbReference type="RefSeq" id="WP_042690797.1">
    <property type="nucleotide sequence ID" value="NZ_CP007264.1"/>
</dbReference>
<dbReference type="STRING" id="195522.BD01_1109"/>
<gene>
    <name evidence="2" type="ORF">BD01_1109</name>
</gene>
<evidence type="ECO:0008006" key="4">
    <source>
        <dbReference type="Google" id="ProtNLM"/>
    </source>
</evidence>
<protein>
    <recommendedName>
        <fullName evidence="4">CPBP family intramembrane metalloprotease</fullName>
    </recommendedName>
</protein>
<feature type="transmembrane region" description="Helical" evidence="1">
    <location>
        <begin position="86"/>
        <end position="107"/>
    </location>
</feature>
<evidence type="ECO:0000313" key="2">
    <source>
        <dbReference type="EMBL" id="AHL22726.1"/>
    </source>
</evidence>
<keyword evidence="1" id="KW-0472">Membrane</keyword>
<organism evidence="2 3">
    <name type="scientific">Thermococcus nautili</name>
    <dbReference type="NCBI Taxonomy" id="195522"/>
    <lineage>
        <taxon>Archaea</taxon>
        <taxon>Methanobacteriati</taxon>
        <taxon>Methanobacteriota</taxon>
        <taxon>Thermococci</taxon>
        <taxon>Thermococcales</taxon>
        <taxon>Thermococcaceae</taxon>
        <taxon>Thermococcus</taxon>
    </lineage>
</organism>
<feature type="transmembrane region" description="Helical" evidence="1">
    <location>
        <begin position="187"/>
        <end position="206"/>
    </location>
</feature>
<dbReference type="HOGENOM" id="CLU_1264606_0_0_2"/>